<evidence type="ECO:0000313" key="15">
    <source>
        <dbReference type="Proteomes" id="UP001152523"/>
    </source>
</evidence>
<dbReference type="InterPro" id="IPR042491">
    <property type="entry name" value="Vps35_C"/>
</dbReference>
<evidence type="ECO:0000256" key="5">
    <source>
        <dbReference type="ARBA" id="ARBA00006536"/>
    </source>
</evidence>
<protein>
    <recommendedName>
        <fullName evidence="12">Vacuolar protein sorting-associated protein 35</fullName>
    </recommendedName>
</protein>
<comment type="subcellular location">
    <subcellularLocation>
        <location evidence="3">Cytoplasm</location>
    </subcellularLocation>
    <subcellularLocation>
        <location evidence="1">Endosome membrane</location>
        <topology evidence="1">Peripheral membrane protein</topology>
        <orientation evidence="1">Cytoplasmic side</orientation>
    </subcellularLocation>
    <subcellularLocation>
        <location evidence="4">Golgi apparatus</location>
        <location evidence="4">trans-Golgi network membrane</location>
        <topology evidence="4">Peripheral membrane protein</topology>
        <orientation evidence="4">Cytoplasmic side</orientation>
    </subcellularLocation>
    <subcellularLocation>
        <location evidence="2">Prevacuolar compartment membrane</location>
        <topology evidence="2">Peripheral membrane protein</topology>
        <orientation evidence="2">Cytoplasmic side</orientation>
    </subcellularLocation>
</comment>
<gene>
    <name evidence="13" type="ORF">CEPIT_LOCUS10436</name>
    <name evidence="14" type="ORF">CEPIT_LOCUS32116</name>
</gene>
<dbReference type="AlphaFoldDB" id="A0AAV0D2N2"/>
<dbReference type="FunFam" id="1.25.40.660:FF:000003">
    <property type="entry name" value="Vacuolar protein sorting-associated protein 35"/>
    <property type="match status" value="1"/>
</dbReference>
<dbReference type="EMBL" id="CAMAPF010000059">
    <property type="protein sequence ID" value="CAH9088339.1"/>
    <property type="molecule type" value="Genomic_DNA"/>
</dbReference>
<keyword evidence="11" id="KW-0472">Membrane</keyword>
<evidence type="ECO:0000256" key="3">
    <source>
        <dbReference type="ARBA" id="ARBA00004496"/>
    </source>
</evidence>
<evidence type="ECO:0000313" key="14">
    <source>
        <dbReference type="EMBL" id="CAH9132352.1"/>
    </source>
</evidence>
<dbReference type="Gene3D" id="1.25.40.660">
    <property type="entry name" value="Vacuolar protein sorting-associated protein 35, helical subcomplex Vps35-C"/>
    <property type="match status" value="1"/>
</dbReference>
<keyword evidence="8" id="KW-0967">Endosome</keyword>
<evidence type="ECO:0000256" key="7">
    <source>
        <dbReference type="ARBA" id="ARBA00022490"/>
    </source>
</evidence>
<dbReference type="GO" id="GO:0006886">
    <property type="term" value="P:intracellular protein transport"/>
    <property type="evidence" value="ECO:0007669"/>
    <property type="project" value="TreeGrafter"/>
</dbReference>
<dbReference type="Proteomes" id="UP001152523">
    <property type="component" value="Unassembled WGS sequence"/>
</dbReference>
<comment type="caution">
    <text evidence="13">The sequence shown here is derived from an EMBL/GenBank/DDBJ whole genome shotgun (WGS) entry which is preliminary data.</text>
</comment>
<dbReference type="PIRSF" id="PIRSF009375">
    <property type="entry name" value="Retromer_Vps35"/>
    <property type="match status" value="1"/>
</dbReference>
<sequence>MITGGVEDEDKWLAAGITGLQQNAFYMHRALDSNNLKDALKYSAQMLSELRTSRLSPHKYYELYMRAFDELRKLEIFFREETTKGCSIVELYELVQHAGNILPRLYLLCTVGSVYIKSKEAPAKDILKDLVEMCRGIQHPLRGLFLRSYLSQVSRDKLPDIGSEYEGGADTVMDAVEFVLQNFTEMNKLWVRMQQQGPTREKEKREKERNELRDLVGKNLHVLSQIEGVDLDMYKEIVLPRVLEQVVNCKDELAQCYLMDCIIQVFPDEYHLQTLETLLGACPQLQPSVDIKTVLSGLMERLSNYAASTAEVLPEFFRVEAFVKLNSAIGKVIEAQDDMPVAGVVTLYASLLTFTLHVHPDRLDYVDQILGACEKKLSGKGKLKDTKATKQIVTLLSAPLEKYKDIDTVLKLSNYPCIMEYLDDATKKEMANIIVQNIMKNKTCIFTAEKVEALFELMKGLLKDLDEALPDELDEEDFQEEQNSVARLIQMLHNDDPEKMLEIIYTLKKHILTGGPKRIPFTVPPLVFSALKLARQVQSQDDNGGAEDEVSAKPKKIFQILNQTIEALSNVPASELALRLYLQCAEAANDCDLEPVAYEFFTQAYILYEEEISDSRAQVTAIHLIIGTLQRMHVFGVENRDALTHKATGYSAKLLKKPDQCRAVYACSHLFWVDDQDNIRDGERVLLCLKRALRIANAAQQMSSASRGSSGSVTLFIEILNKYLYFFEKGVPEVTVALVQSLIELITNEMHSENTPLSSSSDQSADAFFASTLRYIQFQKDKGGAVGEKYEAIKS</sequence>
<reference evidence="13" key="1">
    <citation type="submission" date="2022-07" db="EMBL/GenBank/DDBJ databases">
        <authorList>
            <person name="Macas J."/>
            <person name="Novak P."/>
            <person name="Neumann P."/>
        </authorList>
    </citation>
    <scope>NUCLEOTIDE SEQUENCE</scope>
</reference>
<dbReference type="GO" id="GO:0005794">
    <property type="term" value="C:Golgi apparatus"/>
    <property type="evidence" value="ECO:0007669"/>
    <property type="project" value="UniProtKB-SubCell"/>
</dbReference>
<name>A0AAV0D2N2_9ASTE</name>
<evidence type="ECO:0000256" key="12">
    <source>
        <dbReference type="PIRNR" id="PIRNR009375"/>
    </source>
</evidence>
<keyword evidence="7" id="KW-0963">Cytoplasm</keyword>
<dbReference type="PANTHER" id="PTHR11099:SF0">
    <property type="entry name" value="VACUOLAR PROTEIN SORTING-ASSOCIATED PROTEIN 35"/>
    <property type="match status" value="1"/>
</dbReference>
<evidence type="ECO:0000256" key="4">
    <source>
        <dbReference type="ARBA" id="ARBA00004546"/>
    </source>
</evidence>
<keyword evidence="10" id="KW-0333">Golgi apparatus</keyword>
<evidence type="ECO:0000256" key="2">
    <source>
        <dbReference type="ARBA" id="ARBA00004179"/>
    </source>
</evidence>
<evidence type="ECO:0000256" key="8">
    <source>
        <dbReference type="ARBA" id="ARBA00022753"/>
    </source>
</evidence>
<dbReference type="GO" id="GO:0010008">
    <property type="term" value="C:endosome membrane"/>
    <property type="evidence" value="ECO:0007669"/>
    <property type="project" value="UniProtKB-SubCell"/>
</dbReference>
<evidence type="ECO:0000313" key="13">
    <source>
        <dbReference type="EMBL" id="CAH9088339.1"/>
    </source>
</evidence>
<dbReference type="Pfam" id="PF03635">
    <property type="entry name" value="Vps35"/>
    <property type="match status" value="1"/>
</dbReference>
<keyword evidence="6 12" id="KW-0813">Transport</keyword>
<dbReference type="GO" id="GO:0005829">
    <property type="term" value="C:cytosol"/>
    <property type="evidence" value="ECO:0007669"/>
    <property type="project" value="GOC"/>
</dbReference>
<keyword evidence="15" id="KW-1185">Reference proteome</keyword>
<evidence type="ECO:0000256" key="11">
    <source>
        <dbReference type="ARBA" id="ARBA00023136"/>
    </source>
</evidence>
<keyword evidence="9 12" id="KW-0653">Protein transport</keyword>
<accession>A0AAV0D2N2</accession>
<dbReference type="InterPro" id="IPR005378">
    <property type="entry name" value="Vps35"/>
</dbReference>
<evidence type="ECO:0000256" key="10">
    <source>
        <dbReference type="ARBA" id="ARBA00023034"/>
    </source>
</evidence>
<comment type="similarity">
    <text evidence="5 12">Belongs to the VPS35 family.</text>
</comment>
<dbReference type="EMBL" id="CAMAPF010000969">
    <property type="protein sequence ID" value="CAH9132352.1"/>
    <property type="molecule type" value="Genomic_DNA"/>
</dbReference>
<evidence type="ECO:0000256" key="9">
    <source>
        <dbReference type="ARBA" id="ARBA00022927"/>
    </source>
</evidence>
<comment type="function">
    <text evidence="12">Plays a role in vesicular protein sorting.</text>
</comment>
<dbReference type="GO" id="GO:0042147">
    <property type="term" value="P:retrograde transport, endosome to Golgi"/>
    <property type="evidence" value="ECO:0007669"/>
    <property type="project" value="InterPro"/>
</dbReference>
<dbReference type="GO" id="GO:0030906">
    <property type="term" value="C:retromer, cargo-selective complex"/>
    <property type="evidence" value="ECO:0007669"/>
    <property type="project" value="InterPro"/>
</dbReference>
<evidence type="ECO:0000256" key="1">
    <source>
        <dbReference type="ARBA" id="ARBA00004125"/>
    </source>
</evidence>
<dbReference type="PANTHER" id="PTHR11099">
    <property type="entry name" value="VACUOLAR SORTING PROTEIN 35"/>
    <property type="match status" value="1"/>
</dbReference>
<organism evidence="13 15">
    <name type="scientific">Cuscuta epithymum</name>
    <dbReference type="NCBI Taxonomy" id="186058"/>
    <lineage>
        <taxon>Eukaryota</taxon>
        <taxon>Viridiplantae</taxon>
        <taxon>Streptophyta</taxon>
        <taxon>Embryophyta</taxon>
        <taxon>Tracheophyta</taxon>
        <taxon>Spermatophyta</taxon>
        <taxon>Magnoliopsida</taxon>
        <taxon>eudicotyledons</taxon>
        <taxon>Gunneridae</taxon>
        <taxon>Pentapetalae</taxon>
        <taxon>asterids</taxon>
        <taxon>lamiids</taxon>
        <taxon>Solanales</taxon>
        <taxon>Convolvulaceae</taxon>
        <taxon>Cuscuteae</taxon>
        <taxon>Cuscuta</taxon>
        <taxon>Cuscuta subgen. Cuscuta</taxon>
    </lineage>
</organism>
<dbReference type="GO" id="GO:0005770">
    <property type="term" value="C:late endosome"/>
    <property type="evidence" value="ECO:0007669"/>
    <property type="project" value="TreeGrafter"/>
</dbReference>
<proteinExistence type="inferred from homology"/>
<evidence type="ECO:0000256" key="6">
    <source>
        <dbReference type="ARBA" id="ARBA00022448"/>
    </source>
</evidence>